<dbReference type="SUPFAM" id="SSF52402">
    <property type="entry name" value="Adenine nucleotide alpha hydrolases-like"/>
    <property type="match status" value="1"/>
</dbReference>
<keyword evidence="2" id="KW-1133">Transmembrane helix</keyword>
<proteinExistence type="predicted"/>
<keyword evidence="2" id="KW-0812">Transmembrane</keyword>
<feature type="coiled-coil region" evidence="1">
    <location>
        <begin position="4"/>
        <end position="31"/>
    </location>
</feature>
<dbReference type="EMBL" id="BARV01035875">
    <property type="protein sequence ID" value="GAI48352.1"/>
    <property type="molecule type" value="Genomic_DNA"/>
</dbReference>
<feature type="transmembrane region" description="Helical" evidence="2">
    <location>
        <begin position="149"/>
        <end position="170"/>
    </location>
</feature>
<keyword evidence="2" id="KW-0472">Membrane</keyword>
<gene>
    <name evidence="3" type="ORF">S06H3_55878</name>
</gene>
<protein>
    <recommendedName>
        <fullName evidence="4">Phosphoadenosine phosphosulphate reductase domain-containing protein</fullName>
    </recommendedName>
</protein>
<evidence type="ECO:0008006" key="4">
    <source>
        <dbReference type="Google" id="ProtNLM"/>
    </source>
</evidence>
<evidence type="ECO:0000256" key="2">
    <source>
        <dbReference type="SAM" id="Phobius"/>
    </source>
</evidence>
<sequence>MPKIQLEEERVEELKQKIENSKEIFKIAYERFEAKDMRLIWSGGKDSTLTLWTCRQFCKENNLPMPKAFTIDEGDAFEEIDEFLKKHSKGWSVELDWGRNDDVLKAAGYNIIFFFRISLKIVHLPAILFYTINNLKISFPIEISGLVRLLYFVSELANCFTITALLWIAVQREKGSTLEVFYWL</sequence>
<keyword evidence="1" id="KW-0175">Coiled coil</keyword>
<reference evidence="3" key="1">
    <citation type="journal article" date="2014" name="Front. Microbiol.">
        <title>High frequency of phylogenetically diverse reductive dehalogenase-homologous genes in deep subseafloor sedimentary metagenomes.</title>
        <authorList>
            <person name="Kawai M."/>
            <person name="Futagami T."/>
            <person name="Toyoda A."/>
            <person name="Takaki Y."/>
            <person name="Nishi S."/>
            <person name="Hori S."/>
            <person name="Arai W."/>
            <person name="Tsubouchi T."/>
            <person name="Morono Y."/>
            <person name="Uchiyama I."/>
            <person name="Ito T."/>
            <person name="Fujiyama A."/>
            <person name="Inagaki F."/>
            <person name="Takami H."/>
        </authorList>
    </citation>
    <scope>NUCLEOTIDE SEQUENCE</scope>
    <source>
        <strain evidence="3">Expedition CK06-06</strain>
    </source>
</reference>
<evidence type="ECO:0000256" key="1">
    <source>
        <dbReference type="SAM" id="Coils"/>
    </source>
</evidence>
<organism evidence="3">
    <name type="scientific">marine sediment metagenome</name>
    <dbReference type="NCBI Taxonomy" id="412755"/>
    <lineage>
        <taxon>unclassified sequences</taxon>
        <taxon>metagenomes</taxon>
        <taxon>ecological metagenomes</taxon>
    </lineage>
</organism>
<dbReference type="Gene3D" id="3.40.50.620">
    <property type="entry name" value="HUPs"/>
    <property type="match status" value="1"/>
</dbReference>
<evidence type="ECO:0000313" key="3">
    <source>
        <dbReference type="EMBL" id="GAI48352.1"/>
    </source>
</evidence>
<accession>X1NWB5</accession>
<feature type="transmembrane region" description="Helical" evidence="2">
    <location>
        <begin position="107"/>
        <end position="129"/>
    </location>
</feature>
<comment type="caution">
    <text evidence="3">The sequence shown here is derived from an EMBL/GenBank/DDBJ whole genome shotgun (WGS) entry which is preliminary data.</text>
</comment>
<name>X1NWB5_9ZZZZ</name>
<dbReference type="AlphaFoldDB" id="X1NWB5"/>
<dbReference type="InterPro" id="IPR014729">
    <property type="entry name" value="Rossmann-like_a/b/a_fold"/>
</dbReference>